<evidence type="ECO:0000313" key="9">
    <source>
        <dbReference type="EMBL" id="RFS84042.1"/>
    </source>
</evidence>
<dbReference type="SUPFAM" id="SSF88659">
    <property type="entry name" value="Sigma3 and sigma4 domains of RNA polymerase sigma factors"/>
    <property type="match status" value="1"/>
</dbReference>
<dbReference type="GO" id="GO:0003677">
    <property type="term" value="F:DNA binding"/>
    <property type="evidence" value="ECO:0007669"/>
    <property type="project" value="InterPro"/>
</dbReference>
<dbReference type="InterPro" id="IPR013325">
    <property type="entry name" value="RNA_pol_sigma_r2"/>
</dbReference>
<dbReference type="InterPro" id="IPR032710">
    <property type="entry name" value="NTF2-like_dom_sf"/>
</dbReference>
<dbReference type="InterPro" id="IPR036388">
    <property type="entry name" value="WH-like_DNA-bd_sf"/>
</dbReference>
<dbReference type="Gene3D" id="1.10.10.10">
    <property type="entry name" value="Winged helix-like DNA-binding domain superfamily/Winged helix DNA-binding domain"/>
    <property type="match status" value="1"/>
</dbReference>
<dbReference type="OrthoDB" id="3500555at2"/>
<evidence type="ECO:0000256" key="5">
    <source>
        <dbReference type="ARBA" id="ARBA00023163"/>
    </source>
</evidence>
<feature type="domain" description="RNA polymerase sigma factor 70 region 4 type 2" evidence="7">
    <location>
        <begin position="142"/>
        <end position="192"/>
    </location>
</feature>
<dbReference type="InterPro" id="IPR014305">
    <property type="entry name" value="RNA_pol_sigma-G_actinobac"/>
</dbReference>
<dbReference type="NCBIfam" id="TIGR02937">
    <property type="entry name" value="sigma70-ECF"/>
    <property type="match status" value="1"/>
</dbReference>
<gene>
    <name evidence="9" type="ORF">D0T12_17870</name>
</gene>
<dbReference type="Pfam" id="PF04542">
    <property type="entry name" value="Sigma70_r2"/>
    <property type="match status" value="1"/>
</dbReference>
<dbReference type="AlphaFoldDB" id="A0A372GFS5"/>
<evidence type="ECO:0000259" key="6">
    <source>
        <dbReference type="Pfam" id="PF04542"/>
    </source>
</evidence>
<evidence type="ECO:0000256" key="4">
    <source>
        <dbReference type="ARBA" id="ARBA00023082"/>
    </source>
</evidence>
<dbReference type="InterPro" id="IPR007627">
    <property type="entry name" value="RNA_pol_sigma70_r2"/>
</dbReference>
<evidence type="ECO:0000259" key="7">
    <source>
        <dbReference type="Pfam" id="PF08281"/>
    </source>
</evidence>
<keyword evidence="5" id="KW-0804">Transcription</keyword>
<dbReference type="Pfam" id="PF12680">
    <property type="entry name" value="SnoaL_2"/>
    <property type="match status" value="1"/>
</dbReference>
<name>A0A372GFS5_9ACTN</name>
<accession>A0A372GFS5</accession>
<dbReference type="Gene3D" id="1.10.1740.10">
    <property type="match status" value="1"/>
</dbReference>
<keyword evidence="10" id="KW-1185">Reference proteome</keyword>
<evidence type="ECO:0000256" key="1">
    <source>
        <dbReference type="ARBA" id="ARBA00010641"/>
    </source>
</evidence>
<keyword evidence="3" id="KW-0805">Transcription regulation</keyword>
<comment type="similarity">
    <text evidence="1">Belongs to the sigma-70 factor family. ECF subfamily.</text>
</comment>
<evidence type="ECO:0000256" key="2">
    <source>
        <dbReference type="ARBA" id="ARBA00011344"/>
    </source>
</evidence>
<dbReference type="RefSeq" id="WP_117400728.1">
    <property type="nucleotide sequence ID" value="NZ_QVNQ01000005.1"/>
</dbReference>
<comment type="subunit">
    <text evidence="2">Interacts transiently with the RNA polymerase catalytic core formed by RpoA, RpoB, RpoC and RpoZ (2 alpha, 1 beta, 1 beta' and 1 omega subunit) to form the RNA polymerase holoenzyme that can initiate transcription.</text>
</comment>
<dbReference type="GO" id="GO:0006352">
    <property type="term" value="P:DNA-templated transcription initiation"/>
    <property type="evidence" value="ECO:0007669"/>
    <property type="project" value="InterPro"/>
</dbReference>
<comment type="caution">
    <text evidence="9">The sequence shown here is derived from an EMBL/GenBank/DDBJ whole genome shotgun (WGS) entry which is preliminary data.</text>
</comment>
<dbReference type="CDD" id="cd06171">
    <property type="entry name" value="Sigma70_r4"/>
    <property type="match status" value="1"/>
</dbReference>
<dbReference type="SUPFAM" id="SSF54427">
    <property type="entry name" value="NTF2-like"/>
    <property type="match status" value="1"/>
</dbReference>
<dbReference type="InterPro" id="IPR013249">
    <property type="entry name" value="RNA_pol_sigma70_r4_t2"/>
</dbReference>
<evidence type="ECO:0000259" key="8">
    <source>
        <dbReference type="Pfam" id="PF12680"/>
    </source>
</evidence>
<evidence type="ECO:0000256" key="3">
    <source>
        <dbReference type="ARBA" id="ARBA00023015"/>
    </source>
</evidence>
<dbReference type="InterPro" id="IPR039425">
    <property type="entry name" value="RNA_pol_sigma-70-like"/>
</dbReference>
<protein>
    <submittedName>
        <fullName evidence="9">Sigma-70 family RNA polymerase sigma factor</fullName>
    </submittedName>
</protein>
<proteinExistence type="inferred from homology"/>
<dbReference type="EMBL" id="QVNQ01000005">
    <property type="protein sequence ID" value="RFS84042.1"/>
    <property type="molecule type" value="Genomic_DNA"/>
</dbReference>
<keyword evidence="4" id="KW-0731">Sigma factor</keyword>
<dbReference type="NCBIfam" id="NF006089">
    <property type="entry name" value="PRK08241.1"/>
    <property type="match status" value="1"/>
</dbReference>
<feature type="domain" description="RNA polymerase sigma-70 region 2" evidence="6">
    <location>
        <begin position="22"/>
        <end position="86"/>
    </location>
</feature>
<dbReference type="GO" id="GO:0016987">
    <property type="term" value="F:sigma factor activity"/>
    <property type="evidence" value="ECO:0007669"/>
    <property type="project" value="UniProtKB-KW"/>
</dbReference>
<organism evidence="9 10">
    <name type="scientific">Actinomadura spongiicola</name>
    <dbReference type="NCBI Taxonomy" id="2303421"/>
    <lineage>
        <taxon>Bacteria</taxon>
        <taxon>Bacillati</taxon>
        <taxon>Actinomycetota</taxon>
        <taxon>Actinomycetes</taxon>
        <taxon>Streptosporangiales</taxon>
        <taxon>Thermomonosporaceae</taxon>
        <taxon>Actinomadura</taxon>
    </lineage>
</organism>
<dbReference type="Gene3D" id="3.10.450.50">
    <property type="match status" value="1"/>
</dbReference>
<dbReference type="InterPro" id="IPR037401">
    <property type="entry name" value="SnoaL-like"/>
</dbReference>
<dbReference type="SUPFAM" id="SSF88946">
    <property type="entry name" value="Sigma2 domain of RNA polymerase sigma factors"/>
    <property type="match status" value="1"/>
</dbReference>
<feature type="domain" description="SnoaL-like" evidence="8">
    <location>
        <begin position="219"/>
        <end position="312"/>
    </location>
</feature>
<dbReference type="InterPro" id="IPR013324">
    <property type="entry name" value="RNA_pol_sigma_r3/r4-like"/>
</dbReference>
<dbReference type="PANTHER" id="PTHR43133">
    <property type="entry name" value="RNA POLYMERASE ECF-TYPE SIGMA FACTO"/>
    <property type="match status" value="1"/>
</dbReference>
<dbReference type="Proteomes" id="UP000262882">
    <property type="component" value="Unassembled WGS sequence"/>
</dbReference>
<sequence>MDETELLTRARNGDSAAFDALAARYRAELKAHCYRMLGSVQDAEDALQESLLAAWRGLPGFRGRSSLRTWLYRVTTNACLRLASRRPKRILSPDHGPPRGDVHDLGEPVPGPVFLEPWPDDVAADAPDPAAAFARRENVELAFVAALQHLPAAQRAVLILREVLEFSAAETASFLDLTPTAVNSALQRARRTVQDRMPPTTQQAELSSLGADGRRELIDAFVTAWERADVDALVSLLADDVRFTMPPLPAWFDGRDDVARFLAERVFETPWRLVPVPANGQPAFACYQGAHDGRFRIGPINVLSVRDGRITELSTFLDPNLYPLFGLPEESPS</sequence>
<dbReference type="PANTHER" id="PTHR43133:SF65">
    <property type="entry name" value="ECF RNA POLYMERASE SIGMA FACTOR SIGG"/>
    <property type="match status" value="1"/>
</dbReference>
<dbReference type="NCBIfam" id="TIGR02960">
    <property type="entry name" value="SigX5"/>
    <property type="match status" value="1"/>
</dbReference>
<dbReference type="Pfam" id="PF08281">
    <property type="entry name" value="Sigma70_r4_2"/>
    <property type="match status" value="1"/>
</dbReference>
<evidence type="ECO:0000313" key="10">
    <source>
        <dbReference type="Proteomes" id="UP000262882"/>
    </source>
</evidence>
<reference evidence="9 10" key="1">
    <citation type="submission" date="2018-08" db="EMBL/GenBank/DDBJ databases">
        <title>Actinomadura spongicola sp. nov., isolated from marine sponge Leucetta chagosensis.</title>
        <authorList>
            <person name="Li L."/>
            <person name="Lin H.W."/>
        </authorList>
    </citation>
    <scope>NUCLEOTIDE SEQUENCE [LARGE SCALE GENOMIC DNA]</scope>
    <source>
        <strain evidence="9 10">LHW52907</strain>
    </source>
</reference>
<dbReference type="InterPro" id="IPR014284">
    <property type="entry name" value="RNA_pol_sigma-70_dom"/>
</dbReference>